<dbReference type="RefSeq" id="WP_209640786.1">
    <property type="nucleotide sequence ID" value="NZ_JAGINW010000001.1"/>
</dbReference>
<dbReference type="Proteomes" id="UP001519332">
    <property type="component" value="Unassembled WGS sequence"/>
</dbReference>
<organism evidence="1 2">
    <name type="scientific">Kibdelosporangium banguiense</name>
    <dbReference type="NCBI Taxonomy" id="1365924"/>
    <lineage>
        <taxon>Bacteria</taxon>
        <taxon>Bacillati</taxon>
        <taxon>Actinomycetota</taxon>
        <taxon>Actinomycetes</taxon>
        <taxon>Pseudonocardiales</taxon>
        <taxon>Pseudonocardiaceae</taxon>
        <taxon>Kibdelosporangium</taxon>
    </lineage>
</organism>
<evidence type="ECO:0000313" key="2">
    <source>
        <dbReference type="Proteomes" id="UP001519332"/>
    </source>
</evidence>
<evidence type="ECO:0008006" key="3">
    <source>
        <dbReference type="Google" id="ProtNLM"/>
    </source>
</evidence>
<comment type="caution">
    <text evidence="1">The sequence shown here is derived from an EMBL/GenBank/DDBJ whole genome shotgun (WGS) entry which is preliminary data.</text>
</comment>
<proteinExistence type="predicted"/>
<accession>A0ABS4THC9</accession>
<name>A0ABS4THC9_9PSEU</name>
<protein>
    <recommendedName>
        <fullName evidence="3">DUF3558 domain-containing protein</fullName>
    </recommendedName>
</protein>
<gene>
    <name evidence="1" type="ORF">JOF56_004233</name>
</gene>
<sequence>MRTRLGILGSALILCLTACTSPDPGGRQPLNTDKVTDAGPEICSLLPKQAIAHLTARAEENLTAVGDLPVGPDTDRGQCDVLVSEGESRQTVARLRIDTNQAGAVVRVNEAIQIAQERGARTPLPNPLRKGNEAAPSISLAIKCGNRPVQIGIDITGYDTRRNTVDADLADLSGVVASKYGGRLGCRSEVAPPLEEEQRGNVLMKAGNGDTDVPSGPSPGPSASIGLVEAITTAPDGTVYFVGRKYSVDVSPRSVEGDTAPWGQSLRILRIRTDGVVEVAWDPNLAPFSVNASPVPGDIPEKLRLQGRDTLGAVSALTLHKDQVWLVPTNATSKQAGGTLSRPVRIVQLNGGRAVDLRAIKAPNDADSSRIKDPAGRPIPNSIDLWNESQFSAVSFDGETPVLLDSAHARVWRVDALRDGKILDATVFPAVTQIAAGSSTAALTGGRFAVSTPQGGISVLNSRGQVPVGFPTVSAQIDGVGLSPLELGRRQLAGAGDDILVHAMTSQINAPAVVRVNSKDGTARTIQVSGYPGSRDPSSNVDTTRFARTFGTAANATRLFATGWPVSALGAVGQNILMAPFGARILYELVPRR</sequence>
<dbReference type="EMBL" id="JAGINW010000001">
    <property type="protein sequence ID" value="MBP2323848.1"/>
    <property type="molecule type" value="Genomic_DNA"/>
</dbReference>
<keyword evidence="2" id="KW-1185">Reference proteome</keyword>
<evidence type="ECO:0000313" key="1">
    <source>
        <dbReference type="EMBL" id="MBP2323848.1"/>
    </source>
</evidence>
<reference evidence="1 2" key="1">
    <citation type="submission" date="2021-03" db="EMBL/GenBank/DDBJ databases">
        <title>Sequencing the genomes of 1000 actinobacteria strains.</title>
        <authorList>
            <person name="Klenk H.-P."/>
        </authorList>
    </citation>
    <scope>NUCLEOTIDE SEQUENCE [LARGE SCALE GENOMIC DNA]</scope>
    <source>
        <strain evidence="1 2">DSM 46670</strain>
    </source>
</reference>